<organism evidence="2">
    <name type="scientific">Oikopleura dioica</name>
    <name type="common">Tunicate</name>
    <dbReference type="NCBI Taxonomy" id="34765"/>
    <lineage>
        <taxon>Eukaryota</taxon>
        <taxon>Metazoa</taxon>
        <taxon>Chordata</taxon>
        <taxon>Tunicata</taxon>
        <taxon>Appendicularia</taxon>
        <taxon>Copelata</taxon>
        <taxon>Oikopleuridae</taxon>
        <taxon>Oikopleura</taxon>
    </lineage>
</organism>
<accession>E4XTB7</accession>
<evidence type="ECO:0000313" key="2">
    <source>
        <dbReference type="EMBL" id="CBY12979.1"/>
    </source>
</evidence>
<evidence type="ECO:0000313" key="3">
    <source>
        <dbReference type="Proteomes" id="UP000001307"/>
    </source>
</evidence>
<dbReference type="Proteomes" id="UP000001307">
    <property type="component" value="Unassembled WGS sequence"/>
</dbReference>
<dbReference type="InParanoid" id="E4XTB7"/>
<dbReference type="AlphaFoldDB" id="E4XTB7"/>
<protein>
    <submittedName>
        <fullName evidence="2">Uncharacterized protein</fullName>
    </submittedName>
</protein>
<reference evidence="2" key="1">
    <citation type="journal article" date="2010" name="Science">
        <title>Plasticity of animal genome architecture unmasked by rapid evolution of a pelagic tunicate.</title>
        <authorList>
            <person name="Denoeud F."/>
            <person name="Henriet S."/>
            <person name="Mungpakdee S."/>
            <person name="Aury J.M."/>
            <person name="Da Silva C."/>
            <person name="Brinkmann H."/>
            <person name="Mikhaleva J."/>
            <person name="Olsen L.C."/>
            <person name="Jubin C."/>
            <person name="Canestro C."/>
            <person name="Bouquet J.M."/>
            <person name="Danks G."/>
            <person name="Poulain J."/>
            <person name="Campsteijn C."/>
            <person name="Adamski M."/>
            <person name="Cross I."/>
            <person name="Yadetie F."/>
            <person name="Muffato M."/>
            <person name="Louis A."/>
            <person name="Butcher S."/>
            <person name="Tsagkogeorga G."/>
            <person name="Konrad A."/>
            <person name="Singh S."/>
            <person name="Jensen M.F."/>
            <person name="Cong E.H."/>
            <person name="Eikeseth-Otteraa H."/>
            <person name="Noel B."/>
            <person name="Anthouard V."/>
            <person name="Porcel B.M."/>
            <person name="Kachouri-Lafond R."/>
            <person name="Nishino A."/>
            <person name="Ugolini M."/>
            <person name="Chourrout P."/>
            <person name="Nishida H."/>
            <person name="Aasland R."/>
            <person name="Huzurbazar S."/>
            <person name="Westhof E."/>
            <person name="Delsuc F."/>
            <person name="Lehrach H."/>
            <person name="Reinhardt R."/>
            <person name="Weissenbach J."/>
            <person name="Roy S.W."/>
            <person name="Artiguenave F."/>
            <person name="Postlethwait J.H."/>
            <person name="Manak J.R."/>
            <person name="Thompson E.M."/>
            <person name="Jaillon O."/>
            <person name="Du Pasquier L."/>
            <person name="Boudinot P."/>
            <person name="Liberles D.A."/>
            <person name="Volff J.N."/>
            <person name="Philippe H."/>
            <person name="Lenhard B."/>
            <person name="Roest Crollius H."/>
            <person name="Wincker P."/>
            <person name="Chourrout D."/>
        </authorList>
    </citation>
    <scope>NUCLEOTIDE SEQUENCE [LARGE SCALE GENOMIC DNA]</scope>
</reference>
<name>E4XTB7_OIKDI</name>
<proteinExistence type="predicted"/>
<keyword evidence="1" id="KW-1133">Transmembrane helix</keyword>
<evidence type="ECO:0000256" key="1">
    <source>
        <dbReference type="SAM" id="Phobius"/>
    </source>
</evidence>
<keyword evidence="1" id="KW-0812">Transmembrane</keyword>
<keyword evidence="1" id="KW-0472">Membrane</keyword>
<feature type="transmembrane region" description="Helical" evidence="1">
    <location>
        <begin position="144"/>
        <end position="162"/>
    </location>
</feature>
<keyword evidence="3" id="KW-1185">Reference proteome</keyword>
<gene>
    <name evidence="2" type="ORF">GSOID_T00003053001</name>
</gene>
<sequence>MKPFLSSSTFHKIRPSYGLKRAYGLVKKHKEDFDLSSGDGFLDISFDETTVKAEKSEFTTQSNYRIRPPYLSSPTSVTATRTTVTVTPNVPKTTISTTASISTTVTHAKKITVTAHNFDPAVVTTPSTVGHTVETSQINNFSNVLNILLPALIALIIAVSILKGTQHF</sequence>
<dbReference type="EMBL" id="FN653151">
    <property type="protein sequence ID" value="CBY12979.1"/>
    <property type="molecule type" value="Genomic_DNA"/>
</dbReference>